<accession>A0A8S5RM93</accession>
<evidence type="ECO:0000313" key="2">
    <source>
        <dbReference type="EMBL" id="DAE32225.1"/>
    </source>
</evidence>
<keyword evidence="1" id="KW-1133">Transmembrane helix</keyword>
<proteinExistence type="predicted"/>
<feature type="transmembrane region" description="Helical" evidence="1">
    <location>
        <begin position="6"/>
        <end position="26"/>
    </location>
</feature>
<name>A0A8S5RM93_9VIRU</name>
<reference evidence="2" key="1">
    <citation type="journal article" date="2021" name="Proc. Natl. Acad. Sci. U.S.A.">
        <title>A Catalog of Tens of Thousands of Viruses from Human Metagenomes Reveals Hidden Associations with Chronic Diseases.</title>
        <authorList>
            <person name="Tisza M.J."/>
            <person name="Buck C.B."/>
        </authorList>
    </citation>
    <scope>NUCLEOTIDE SEQUENCE</scope>
    <source>
        <strain evidence="2">CtLpa4</strain>
    </source>
</reference>
<keyword evidence="1" id="KW-0812">Transmembrane</keyword>
<protein>
    <submittedName>
        <fullName evidence="2">Syndecan-2 protein</fullName>
    </submittedName>
</protein>
<organism evidence="2">
    <name type="scientific">virus sp. ctLpa4</name>
    <dbReference type="NCBI Taxonomy" id="2825814"/>
    <lineage>
        <taxon>Viruses</taxon>
    </lineage>
</organism>
<dbReference type="EMBL" id="BK059118">
    <property type="protein sequence ID" value="DAE32225.1"/>
    <property type="molecule type" value="Genomic_DNA"/>
</dbReference>
<sequence>MEAYLLYFAGGCFGVFFVSLVVAFLTKPYRQRKVRQSGNKEAAKKVGIIRARLVVHKLKLSGLERQTKWLNEQEAKRSSESKVSS</sequence>
<keyword evidence="1" id="KW-0472">Membrane</keyword>
<evidence type="ECO:0000256" key="1">
    <source>
        <dbReference type="SAM" id="Phobius"/>
    </source>
</evidence>